<dbReference type="Pfam" id="PF13306">
    <property type="entry name" value="LRR_5"/>
    <property type="match status" value="3"/>
</dbReference>
<proteinExistence type="predicted"/>
<dbReference type="InterPro" id="IPR032675">
    <property type="entry name" value="LRR_dom_sf"/>
</dbReference>
<evidence type="ECO:0008006" key="3">
    <source>
        <dbReference type="Google" id="ProtNLM"/>
    </source>
</evidence>
<dbReference type="InterPro" id="IPR053139">
    <property type="entry name" value="Surface_bspA-like"/>
</dbReference>
<dbReference type="SUPFAM" id="SSF52058">
    <property type="entry name" value="L domain-like"/>
    <property type="match status" value="1"/>
</dbReference>
<evidence type="ECO:0000313" key="1">
    <source>
        <dbReference type="EMBL" id="ETK13153.1"/>
    </source>
</evidence>
<reference evidence="1 2" key="1">
    <citation type="submission" date="2013-11" db="EMBL/GenBank/DDBJ databases">
        <title>Single cell genomics of uncultured Tannerella BU063 (oral taxon 286).</title>
        <authorList>
            <person name="Beall C.J."/>
            <person name="Campbell A.G."/>
            <person name="Griffen A.L."/>
            <person name="Podar M."/>
            <person name="Leys E.J."/>
        </authorList>
    </citation>
    <scope>NUCLEOTIDE SEQUENCE [LARGE SCALE GENOMIC DNA]</scope>
    <source>
        <strain evidence="1">Cell 8/11</strain>
    </source>
</reference>
<organism evidence="1 2">
    <name type="scientific">Tannerella sp. oral taxon BU063 isolate Cell 8/11</name>
    <dbReference type="NCBI Taxonomy" id="1411915"/>
    <lineage>
        <taxon>Bacteria</taxon>
        <taxon>Pseudomonadati</taxon>
        <taxon>Bacteroidota</taxon>
        <taxon>Bacteroidia</taxon>
        <taxon>Bacteroidales</taxon>
        <taxon>Tannerellaceae</taxon>
        <taxon>Tannerella</taxon>
    </lineage>
</organism>
<feature type="non-terminal residue" evidence="1">
    <location>
        <position position="1"/>
    </location>
</feature>
<dbReference type="PANTHER" id="PTHR45661:SF3">
    <property type="entry name" value="IG-LIKE DOMAIN-CONTAINING PROTEIN"/>
    <property type="match status" value="1"/>
</dbReference>
<dbReference type="AlphaFoldDB" id="W2D1I0"/>
<comment type="caution">
    <text evidence="1">The sequence shown here is derived from an EMBL/GenBank/DDBJ whole genome shotgun (WGS) entry which is preliminary data.</text>
</comment>
<accession>W2D1I0</accession>
<evidence type="ECO:0000313" key="2">
    <source>
        <dbReference type="Proteomes" id="UP000034980"/>
    </source>
</evidence>
<gene>
    <name evidence="1" type="ORF">T235_04840</name>
</gene>
<dbReference type="PANTHER" id="PTHR45661">
    <property type="entry name" value="SURFACE ANTIGEN"/>
    <property type="match status" value="1"/>
</dbReference>
<protein>
    <recommendedName>
        <fullName evidence="3">Cell surface protein</fullName>
    </recommendedName>
</protein>
<name>W2D1I0_9BACT</name>
<dbReference type="Gene3D" id="3.80.10.10">
    <property type="entry name" value="Ribonuclease Inhibitor"/>
    <property type="match status" value="2"/>
</dbReference>
<dbReference type="EMBL" id="AYYF01000879">
    <property type="protein sequence ID" value="ETK13153.1"/>
    <property type="molecule type" value="Genomic_DNA"/>
</dbReference>
<dbReference type="PATRIC" id="fig|1411915.3.peg.254"/>
<sequence>GTLTLSGKGDMPEFNWLYEPPWKGLKSNIKTVVVKEGVTSISDEAFKEANLTTLTLPVGLRRIGNSAFTSCGNLTAVKFQTGLIEIGDNAFSSCSKLTTVTLPAGLKEIGDKAFNACKALTSINFPTGVSRIGNDAFSSCSKLTTIMLPAGLKKLGGGSFAYCWELTSVSIPADVDTVGDCPFISTKLVSVSVEKGNTNYVSINGVLLDRSKKSLIQYPAGSSNKVYVLPPEVTRIGYCAFYGAHNLVSVTLPTGLKEIGGWSFMYCGMPSITIPSMVEKLGNAPFSLCKNLSQIIVESGNTHYTSVDGVLFNKAKTFLIQYPNGNKRSTYDVPSGVTTIGYSAFWGNSALMSITLPAKLTTIENSAFEDCSGLKSIIVKSKNPPAVDGSSFNGIKLSEVTLYIPKGSRAAYATAPVWKEFKQIVESTVANIVLPEARIYTTKGRLCLSLPHTVLTQVYNLSGGLVHTFRASAGDNSVPLAAGVYIIRAGEYTQKIIVN</sequence>
<dbReference type="Proteomes" id="UP000034980">
    <property type="component" value="Unassembled WGS sequence"/>
</dbReference>
<dbReference type="InterPro" id="IPR026906">
    <property type="entry name" value="LRR_5"/>
</dbReference>